<evidence type="ECO:0000259" key="1">
    <source>
        <dbReference type="Pfam" id="PF08281"/>
    </source>
</evidence>
<accession>A0ABM8ED84</accession>
<sequence>MGKKAEILERLGGIAPALRRYSRALCAGAGHTLSDELVQSALQSVGARIRARELRPADLQEARLEAYAALTASAGKRLTDASRPTPRHPPIVHGLAELSLDDRAALLLVSLEGMGYDAAARVLGIRREALLAQLMRARAKLGVVGLPPADAESGARRAASHLRIVK</sequence>
<gene>
    <name evidence="2" type="ORF">SS37A_35060</name>
</gene>
<organism evidence="2 3">
    <name type="scientific">Methylocystis iwaonis</name>
    <dbReference type="NCBI Taxonomy" id="2885079"/>
    <lineage>
        <taxon>Bacteria</taxon>
        <taxon>Pseudomonadati</taxon>
        <taxon>Pseudomonadota</taxon>
        <taxon>Alphaproteobacteria</taxon>
        <taxon>Hyphomicrobiales</taxon>
        <taxon>Methylocystaceae</taxon>
        <taxon>Methylocystis</taxon>
    </lineage>
</organism>
<feature type="domain" description="RNA polymerase sigma factor 70 region 4 type 2" evidence="1">
    <location>
        <begin position="95"/>
        <end position="141"/>
    </location>
</feature>
<dbReference type="Proteomes" id="UP001317629">
    <property type="component" value="Chromosome"/>
</dbReference>
<keyword evidence="3" id="KW-1185">Reference proteome</keyword>
<protein>
    <recommendedName>
        <fullName evidence="1">RNA polymerase sigma factor 70 region 4 type 2 domain-containing protein</fullName>
    </recommendedName>
</protein>
<proteinExistence type="predicted"/>
<dbReference type="SUPFAM" id="SSF88659">
    <property type="entry name" value="Sigma3 and sigma4 domains of RNA polymerase sigma factors"/>
    <property type="match status" value="1"/>
</dbReference>
<dbReference type="InterPro" id="IPR013324">
    <property type="entry name" value="RNA_pol_sigma_r3/r4-like"/>
</dbReference>
<reference evidence="2 3" key="1">
    <citation type="journal article" date="2023" name="Int. J. Syst. Evol. Microbiol.">
        <title>Methylocystis iwaonis sp. nov., a type II methane-oxidizing bacterium from surface soil of a rice paddy field in Japan, and emended description of the genus Methylocystis (ex Whittenbury et al. 1970) Bowman et al. 1993.</title>
        <authorList>
            <person name="Kaise H."/>
            <person name="Sawadogo J.B."/>
            <person name="Alam M.S."/>
            <person name="Ueno C."/>
            <person name="Dianou D."/>
            <person name="Shinjo R."/>
            <person name="Asakawa S."/>
        </authorList>
    </citation>
    <scope>NUCLEOTIDE SEQUENCE [LARGE SCALE GENOMIC DNA]</scope>
    <source>
        <strain evidence="2 3">SS37A-Re</strain>
    </source>
</reference>
<dbReference type="EMBL" id="AP027142">
    <property type="protein sequence ID" value="BDV35977.1"/>
    <property type="molecule type" value="Genomic_DNA"/>
</dbReference>
<dbReference type="Gene3D" id="1.20.140.160">
    <property type="match status" value="1"/>
</dbReference>
<dbReference type="RefSeq" id="WP_281929513.1">
    <property type="nucleotide sequence ID" value="NZ_AP027142.1"/>
</dbReference>
<evidence type="ECO:0000313" key="2">
    <source>
        <dbReference type="EMBL" id="BDV35977.1"/>
    </source>
</evidence>
<dbReference type="InterPro" id="IPR013249">
    <property type="entry name" value="RNA_pol_sigma70_r4_t2"/>
</dbReference>
<evidence type="ECO:0000313" key="3">
    <source>
        <dbReference type="Proteomes" id="UP001317629"/>
    </source>
</evidence>
<name>A0ABM8ED84_9HYPH</name>
<dbReference type="Pfam" id="PF08281">
    <property type="entry name" value="Sigma70_r4_2"/>
    <property type="match status" value="1"/>
</dbReference>